<evidence type="ECO:0000256" key="1">
    <source>
        <dbReference type="ARBA" id="ARBA00023015"/>
    </source>
</evidence>
<protein>
    <submittedName>
        <fullName evidence="5">AraC family transcriptional regulator</fullName>
    </submittedName>
</protein>
<evidence type="ECO:0000256" key="2">
    <source>
        <dbReference type="ARBA" id="ARBA00023125"/>
    </source>
</evidence>
<evidence type="ECO:0000256" key="3">
    <source>
        <dbReference type="ARBA" id="ARBA00023163"/>
    </source>
</evidence>
<keyword evidence="3" id="KW-0804">Transcription</keyword>
<gene>
    <name evidence="5" type="ORF">F1C79_10940</name>
</gene>
<accession>A0A9X7R4Y3</accession>
<dbReference type="KEGG" id="pden:F1C79_10940"/>
<dbReference type="InterPro" id="IPR032687">
    <property type="entry name" value="AraC-type_N"/>
</dbReference>
<dbReference type="PANTHER" id="PTHR47894">
    <property type="entry name" value="HTH-TYPE TRANSCRIPTIONAL REGULATOR GADX"/>
    <property type="match status" value="1"/>
</dbReference>
<keyword evidence="6" id="KW-1185">Reference proteome</keyword>
<dbReference type="PROSITE" id="PS01124">
    <property type="entry name" value="HTH_ARAC_FAMILY_2"/>
    <property type="match status" value="1"/>
</dbReference>
<feature type="domain" description="HTH araC/xylS-type" evidence="4">
    <location>
        <begin position="243"/>
        <end position="340"/>
    </location>
</feature>
<dbReference type="InterPro" id="IPR018060">
    <property type="entry name" value="HTH_AraC"/>
</dbReference>
<name>A0A9X7R4Y3_PSEDE</name>
<evidence type="ECO:0000313" key="5">
    <source>
        <dbReference type="EMBL" id="QEY72085.1"/>
    </source>
</evidence>
<dbReference type="OrthoDB" id="7026103at2"/>
<dbReference type="Proteomes" id="UP000326659">
    <property type="component" value="Chromosome"/>
</dbReference>
<evidence type="ECO:0000259" key="4">
    <source>
        <dbReference type="PROSITE" id="PS01124"/>
    </source>
</evidence>
<dbReference type="Gene3D" id="1.10.10.60">
    <property type="entry name" value="Homeodomain-like"/>
    <property type="match status" value="1"/>
</dbReference>
<proteinExistence type="predicted"/>
<reference evidence="5 6" key="1">
    <citation type="submission" date="2019-09" db="EMBL/GenBank/DDBJ databases">
        <title>Prosopis cineraria nodule microbiome.</title>
        <authorList>
            <person name="Chaluvadi S.R."/>
            <person name="Ali R."/>
            <person name="Wang X."/>
        </authorList>
    </citation>
    <scope>NUCLEOTIDE SEQUENCE [LARGE SCALE GENOMIC DNA]</scope>
    <source>
        <strain evidence="5 6">BG1</strain>
    </source>
</reference>
<sequence>MKRTSPVSLPPSTQATVVRCMATTLGQHYGIDPIPVLRRAGIDPGIMQEVDARLPITSLSPLWLLCAEVTGDANFGIRAARYHQSANLYGMDLALYACTTLGEAVQRHVQLVNLASTVGQPLLRQDERSDWRMEFHLNGGYTPTDIARDFYWHFHVRMFERLTGKPAATFMRGIELARTSPADRQEWDALNVRVSFDQPLSAFVFHNASWDLPLPGANPRLLAQVERPILQYLAQHGMPLPLSALRARLAELLTGPSSLEELAGHLDIARGQLETALQQHGLSFAQLLDQTREAQALQLLRDPQWSMEQIAERIGFSSASSLIRAFRRWQGCTPLAWRKRWLSQESGRV</sequence>
<dbReference type="SMART" id="SM00342">
    <property type="entry name" value="HTH_ARAC"/>
    <property type="match status" value="1"/>
</dbReference>
<dbReference type="GO" id="GO:0005829">
    <property type="term" value="C:cytosol"/>
    <property type="evidence" value="ECO:0007669"/>
    <property type="project" value="TreeGrafter"/>
</dbReference>
<dbReference type="GO" id="GO:0000976">
    <property type="term" value="F:transcription cis-regulatory region binding"/>
    <property type="evidence" value="ECO:0007669"/>
    <property type="project" value="TreeGrafter"/>
</dbReference>
<keyword evidence="1" id="KW-0805">Transcription regulation</keyword>
<dbReference type="EMBL" id="CP043626">
    <property type="protein sequence ID" value="QEY72085.1"/>
    <property type="molecule type" value="Genomic_DNA"/>
</dbReference>
<dbReference type="Pfam" id="PF12833">
    <property type="entry name" value="HTH_18"/>
    <property type="match status" value="1"/>
</dbReference>
<dbReference type="InterPro" id="IPR009057">
    <property type="entry name" value="Homeodomain-like_sf"/>
</dbReference>
<organism evidence="5 6">
    <name type="scientific">Pseudomonas denitrificans</name>
    <dbReference type="NCBI Taxonomy" id="43306"/>
    <lineage>
        <taxon>Bacteria</taxon>
        <taxon>Pseudomonadati</taxon>
        <taxon>Pseudomonadota</taxon>
        <taxon>Gammaproteobacteria</taxon>
        <taxon>Pseudomonadales</taxon>
        <taxon>Pseudomonadaceae</taxon>
        <taxon>Halopseudomonas</taxon>
    </lineage>
</organism>
<keyword evidence="2" id="KW-0238">DNA-binding</keyword>
<dbReference type="GO" id="GO:0003700">
    <property type="term" value="F:DNA-binding transcription factor activity"/>
    <property type="evidence" value="ECO:0007669"/>
    <property type="project" value="InterPro"/>
</dbReference>
<evidence type="ECO:0000313" key="6">
    <source>
        <dbReference type="Proteomes" id="UP000326659"/>
    </source>
</evidence>
<dbReference type="AlphaFoldDB" id="A0A9X7R4Y3"/>
<dbReference type="PANTHER" id="PTHR47894:SF4">
    <property type="entry name" value="HTH-TYPE TRANSCRIPTIONAL REGULATOR GADX"/>
    <property type="match status" value="1"/>
</dbReference>
<dbReference type="SUPFAM" id="SSF46689">
    <property type="entry name" value="Homeodomain-like"/>
    <property type="match status" value="1"/>
</dbReference>
<dbReference type="Pfam" id="PF12625">
    <property type="entry name" value="Arabinose_bd"/>
    <property type="match status" value="1"/>
</dbReference>